<comment type="caution">
    <text evidence="1">The sequence shown here is derived from an EMBL/GenBank/DDBJ whole genome shotgun (WGS) entry which is preliminary data.</text>
</comment>
<evidence type="ECO:0000313" key="1">
    <source>
        <dbReference type="EMBL" id="MCR6096932.1"/>
    </source>
</evidence>
<dbReference type="InterPro" id="IPR016155">
    <property type="entry name" value="Mopterin_synth/thiamin_S_b"/>
</dbReference>
<sequence>MLVHINGKEEELPRGMTAEELLDYLQLSNKQVVIELNRSILTTNERETTVISEQDVIEIVQFVGGG</sequence>
<dbReference type="CDD" id="cd00565">
    <property type="entry name" value="Ubl_ThiS"/>
    <property type="match status" value="1"/>
</dbReference>
<dbReference type="Pfam" id="PF02597">
    <property type="entry name" value="ThiS"/>
    <property type="match status" value="1"/>
</dbReference>
<dbReference type="InterPro" id="IPR003749">
    <property type="entry name" value="ThiS/MoaD-like"/>
</dbReference>
<organism evidence="1 2">
    <name type="scientific">Salipaludibacillus agaradhaerens</name>
    <name type="common">Bacillus agaradhaerens</name>
    <dbReference type="NCBI Taxonomy" id="76935"/>
    <lineage>
        <taxon>Bacteria</taxon>
        <taxon>Bacillati</taxon>
        <taxon>Bacillota</taxon>
        <taxon>Bacilli</taxon>
        <taxon>Bacillales</taxon>
        <taxon>Bacillaceae</taxon>
    </lineage>
</organism>
<dbReference type="AlphaFoldDB" id="A0A9Q4FZB3"/>
<dbReference type="PANTHER" id="PTHR34472">
    <property type="entry name" value="SULFUR CARRIER PROTEIN THIS"/>
    <property type="match status" value="1"/>
</dbReference>
<proteinExistence type="predicted"/>
<dbReference type="EMBL" id="JABXYM010000001">
    <property type="protein sequence ID" value="MCR6096932.1"/>
    <property type="molecule type" value="Genomic_DNA"/>
</dbReference>
<dbReference type="PANTHER" id="PTHR34472:SF1">
    <property type="entry name" value="SULFUR CARRIER PROTEIN THIS"/>
    <property type="match status" value="1"/>
</dbReference>
<accession>A0A9Q4FZB3</accession>
<gene>
    <name evidence="1" type="primary">thiS</name>
    <name evidence="1" type="ORF">HXA33_10220</name>
</gene>
<dbReference type="Proteomes" id="UP001057753">
    <property type="component" value="Unassembled WGS sequence"/>
</dbReference>
<keyword evidence="2" id="KW-1185">Reference proteome</keyword>
<dbReference type="Gene3D" id="3.10.20.30">
    <property type="match status" value="1"/>
</dbReference>
<dbReference type="RefSeq" id="WP_257821416.1">
    <property type="nucleotide sequence ID" value="NZ_JABXYM010000001.1"/>
</dbReference>
<protein>
    <submittedName>
        <fullName evidence="1">Sulfur carrier protein ThiS</fullName>
    </submittedName>
</protein>
<dbReference type="NCBIfam" id="TIGR01683">
    <property type="entry name" value="thiS"/>
    <property type="match status" value="1"/>
</dbReference>
<reference evidence="1" key="1">
    <citation type="submission" date="2020-06" db="EMBL/GenBank/DDBJ databases">
        <title>Insight into the genomes of haloalkaliphilic bacilli from Kenyan soda lakes.</title>
        <authorList>
            <person name="Mwirichia R."/>
            <person name="Villamizar G.C."/>
            <person name="Poehlein A."/>
            <person name="Mugweru J."/>
            <person name="Kipnyargis A."/>
            <person name="Kiplimo D."/>
            <person name="Orwa P."/>
            <person name="Daniel R."/>
        </authorList>
    </citation>
    <scope>NUCLEOTIDE SEQUENCE</scope>
    <source>
        <strain evidence="1">B1096_S55</strain>
    </source>
</reference>
<dbReference type="InterPro" id="IPR012675">
    <property type="entry name" value="Beta-grasp_dom_sf"/>
</dbReference>
<name>A0A9Q4FZB3_SALAG</name>
<evidence type="ECO:0000313" key="2">
    <source>
        <dbReference type="Proteomes" id="UP001057753"/>
    </source>
</evidence>
<dbReference type="InterPro" id="IPR010035">
    <property type="entry name" value="Thi_S"/>
</dbReference>
<dbReference type="SUPFAM" id="SSF54285">
    <property type="entry name" value="MoaD/ThiS"/>
    <property type="match status" value="1"/>
</dbReference>